<reference evidence="4 5" key="1">
    <citation type="submission" date="2014-06" db="EMBL/GenBank/DDBJ databases">
        <authorList>
            <person name="Swart Estienne"/>
        </authorList>
    </citation>
    <scope>NUCLEOTIDE SEQUENCE [LARGE SCALE GENOMIC DNA]</scope>
    <source>
        <strain evidence="4 5">130c</strain>
    </source>
</reference>
<feature type="signal peptide" evidence="2">
    <location>
        <begin position="1"/>
        <end position="21"/>
    </location>
</feature>
<dbReference type="PROSITE" id="PS00022">
    <property type="entry name" value="EGF_1"/>
    <property type="match status" value="1"/>
</dbReference>
<sequence length="771" mass="84040">MIKKVLFGAQLVTYLALVSNGNCIAVQSEKQPASVHLIETTQNKLEVAENMFRGVYGLEGKPAPDSNIRQFILSYILPPATYENMITFDDSTQQVKPVELMTNTNQECKFYATSSKSFASYSSSSVNSQSNAWSVGYENEVTVSAEVGVGEEGKVSAETTVKNGFNFAVSDELSQEYQFASTSNTYTMNQVAVAKMFSMTWDIQHPFQLAPTFASALQSLGQNQASTIQDTYNLVNTFGTHFYSSAVVGARAEVQLFSDGSSTQESFNQEATKTFQGGVTLMNLGLSYTSSSSSQSSTSGNVTGSKMTYSLNTDGCTKSSCGTIQRCDATKPKIIQYTLQGVWELSSKFPQYSAAFQKIKFFYDQAQLKGMECRQNYCNGHGICPPTGGFNMNQLFNGVVYQKCVCDQGFIGSTCKQVEVPFLPVTLNQCKQCASGNNGGSCPSGVYTKNGGIVIGDGWSDFHRSFNGVCQGSLTSSGGSAALCCQEDNGYSNIGECRQCSSCGGDYPYYGGHVNRFDTWSYYWWNSYTFGGQCSGSIADRAAEISDGRHGISLCCKSQPICQWCTTCGGKYPNSEGQTSVSRDWYLATNTKGEKCGNEGFSQNWFQGGINLCCMQSTKLSEFLVEPADLQVPLTSSGDSYFRILQGLSNPTFSKGTKRCDDGKDYDVLTIAAGPSQSSPRVAGGMIVPRDLAWSSAEPASPQDSFSIHIEDQTNYMTIVGWGYFPPNPRSLYRGQLDLSRFIIKGNNYQGYFKQIVCQGTSYVAFDLLPK</sequence>
<keyword evidence="5" id="KW-1185">Reference proteome</keyword>
<comment type="caution">
    <text evidence="1">Lacks conserved residue(s) required for the propagation of feature annotation.</text>
</comment>
<proteinExistence type="predicted"/>
<dbReference type="InParanoid" id="A0A077ZQG2"/>
<feature type="domain" description="EGF-like" evidence="3">
    <location>
        <begin position="369"/>
        <end position="416"/>
    </location>
</feature>
<keyword evidence="2" id="KW-0732">Signal</keyword>
<name>A0A077ZQG2_STYLE</name>
<dbReference type="Pfam" id="PF01823">
    <property type="entry name" value="MACPF"/>
    <property type="match status" value="1"/>
</dbReference>
<feature type="chain" id="PRO_5001728900" description="EGF-like domain-containing protein" evidence="2">
    <location>
        <begin position="22"/>
        <end position="771"/>
    </location>
</feature>
<dbReference type="EMBL" id="CCKQ01000618">
    <property type="protein sequence ID" value="CDW71699.1"/>
    <property type="molecule type" value="Genomic_DNA"/>
</dbReference>
<feature type="disulfide bond" evidence="1">
    <location>
        <begin position="406"/>
        <end position="415"/>
    </location>
</feature>
<dbReference type="AlphaFoldDB" id="A0A077ZQG2"/>
<evidence type="ECO:0000256" key="1">
    <source>
        <dbReference type="PROSITE-ProRule" id="PRU00076"/>
    </source>
</evidence>
<dbReference type="InterPro" id="IPR020864">
    <property type="entry name" value="MACPF"/>
</dbReference>
<keyword evidence="1" id="KW-1015">Disulfide bond</keyword>
<protein>
    <recommendedName>
        <fullName evidence="3">EGF-like domain-containing protein</fullName>
    </recommendedName>
</protein>
<evidence type="ECO:0000256" key="2">
    <source>
        <dbReference type="SAM" id="SignalP"/>
    </source>
</evidence>
<accession>A0A077ZQG2</accession>
<dbReference type="Proteomes" id="UP000039865">
    <property type="component" value="Unassembled WGS sequence"/>
</dbReference>
<dbReference type="PROSITE" id="PS01186">
    <property type="entry name" value="EGF_2"/>
    <property type="match status" value="1"/>
</dbReference>
<organism evidence="4 5">
    <name type="scientific">Stylonychia lemnae</name>
    <name type="common">Ciliate</name>
    <dbReference type="NCBI Taxonomy" id="5949"/>
    <lineage>
        <taxon>Eukaryota</taxon>
        <taxon>Sar</taxon>
        <taxon>Alveolata</taxon>
        <taxon>Ciliophora</taxon>
        <taxon>Intramacronucleata</taxon>
        <taxon>Spirotrichea</taxon>
        <taxon>Stichotrichia</taxon>
        <taxon>Sporadotrichida</taxon>
        <taxon>Oxytrichidae</taxon>
        <taxon>Stylonychinae</taxon>
        <taxon>Stylonychia</taxon>
    </lineage>
</organism>
<dbReference type="InterPro" id="IPR000742">
    <property type="entry name" value="EGF"/>
</dbReference>
<evidence type="ECO:0000313" key="5">
    <source>
        <dbReference type="Proteomes" id="UP000039865"/>
    </source>
</evidence>
<gene>
    <name evidence="4" type="primary">Contig10504.g11208</name>
    <name evidence="4" type="ORF">STYLEM_647</name>
</gene>
<evidence type="ECO:0000259" key="3">
    <source>
        <dbReference type="PROSITE" id="PS50026"/>
    </source>
</evidence>
<keyword evidence="1" id="KW-0245">EGF-like domain</keyword>
<evidence type="ECO:0000313" key="4">
    <source>
        <dbReference type="EMBL" id="CDW71699.1"/>
    </source>
</evidence>
<dbReference type="PROSITE" id="PS50026">
    <property type="entry name" value="EGF_3"/>
    <property type="match status" value="1"/>
</dbReference>